<dbReference type="InterPro" id="IPR035965">
    <property type="entry name" value="PAS-like_dom_sf"/>
</dbReference>
<evidence type="ECO:0000256" key="5">
    <source>
        <dbReference type="ARBA" id="ARBA00022606"/>
    </source>
</evidence>
<dbReference type="InterPro" id="IPR001245">
    <property type="entry name" value="Ser-Thr/Tyr_kinase_cat_dom"/>
</dbReference>
<dbReference type="EC" id="2.7.11.1" evidence="2"/>
<dbReference type="Gramene" id="HORVU.MOREX.r2.3HG0258260.1">
    <property type="protein sequence ID" value="HORVU.MOREX.r2.3HG0258260.1"/>
    <property type="gene ID" value="HORVU.MOREX.r2.3HG0258260"/>
</dbReference>
<dbReference type="CDD" id="cd00130">
    <property type="entry name" value="PAS"/>
    <property type="match status" value="1"/>
</dbReference>
<feature type="region of interest" description="Disordered" evidence="15">
    <location>
        <begin position="183"/>
        <end position="220"/>
    </location>
</feature>
<dbReference type="PRINTS" id="PR00109">
    <property type="entry name" value="TYRKINASE"/>
</dbReference>
<evidence type="ECO:0000256" key="14">
    <source>
        <dbReference type="ARBA" id="ARBA00048679"/>
    </source>
</evidence>
<reference evidence="19" key="2">
    <citation type="submission" date="2020-10" db="EMBL/GenBank/DDBJ databases">
        <authorList>
            <person name="Scholz U."/>
            <person name="Mascher M."/>
            <person name="Fiebig A."/>
        </authorList>
    </citation>
    <scope>NUCLEOTIDE SEQUENCE [LARGE SCALE GENOMIC DNA]</scope>
    <source>
        <strain evidence="19">cv. Morex</strain>
    </source>
</reference>
<evidence type="ECO:0000313" key="20">
    <source>
        <dbReference type="Proteomes" id="UP000011116"/>
    </source>
</evidence>
<evidence type="ECO:0000256" key="15">
    <source>
        <dbReference type="SAM" id="MobiDB-lite"/>
    </source>
</evidence>
<dbReference type="InterPro" id="IPR008271">
    <property type="entry name" value="Ser/Thr_kinase_AS"/>
</dbReference>
<keyword evidence="6" id="KW-0808">Transferase</keyword>
<dbReference type="InterPro" id="IPR051681">
    <property type="entry name" value="Ser/Thr_Kinases-Pseudokinases"/>
</dbReference>
<dbReference type="AlphaFoldDB" id="A0A8I6Y5A6"/>
<evidence type="ECO:0000256" key="2">
    <source>
        <dbReference type="ARBA" id="ARBA00012513"/>
    </source>
</evidence>
<dbReference type="SUPFAM" id="SSF56112">
    <property type="entry name" value="Protein kinase-like (PK-like)"/>
    <property type="match status" value="1"/>
</dbReference>
<feature type="domain" description="PAC" evidence="18">
    <location>
        <begin position="134"/>
        <end position="186"/>
    </location>
</feature>
<dbReference type="Gene3D" id="1.10.510.10">
    <property type="entry name" value="Transferase(Phosphotransferase) domain 1"/>
    <property type="match status" value="1"/>
</dbReference>
<dbReference type="GO" id="GO:0016020">
    <property type="term" value="C:membrane"/>
    <property type="evidence" value="ECO:0007669"/>
    <property type="project" value="UniProtKB-SubCell"/>
</dbReference>
<comment type="catalytic activity">
    <reaction evidence="13">
        <text>L-threonyl-[protein] + ATP = O-phospho-L-threonyl-[protein] + ADP + H(+)</text>
        <dbReference type="Rhea" id="RHEA:46608"/>
        <dbReference type="Rhea" id="RHEA-COMP:11060"/>
        <dbReference type="Rhea" id="RHEA-COMP:11605"/>
        <dbReference type="ChEBI" id="CHEBI:15378"/>
        <dbReference type="ChEBI" id="CHEBI:30013"/>
        <dbReference type="ChEBI" id="CHEBI:30616"/>
        <dbReference type="ChEBI" id="CHEBI:61977"/>
        <dbReference type="ChEBI" id="CHEBI:456216"/>
        <dbReference type="EC" id="2.7.11.1"/>
    </reaction>
</comment>
<dbReference type="InterPro" id="IPR011009">
    <property type="entry name" value="Kinase-like_dom_sf"/>
</dbReference>
<dbReference type="SMART" id="SM00091">
    <property type="entry name" value="PAS"/>
    <property type="match status" value="1"/>
</dbReference>
<proteinExistence type="predicted"/>
<dbReference type="Gene3D" id="3.30.450.20">
    <property type="entry name" value="PAS domain"/>
    <property type="match status" value="1"/>
</dbReference>
<keyword evidence="9" id="KW-0067">ATP-binding</keyword>
<dbReference type="PANTHER" id="PTHR44329:SF126">
    <property type="entry name" value="PROTEIN KINASE DOMAIN-CONTAINING PROTEIN"/>
    <property type="match status" value="1"/>
</dbReference>
<keyword evidence="11" id="KW-0472">Membrane</keyword>
<evidence type="ECO:0000256" key="1">
    <source>
        <dbReference type="ARBA" id="ARBA00004370"/>
    </source>
</evidence>
<evidence type="ECO:0000256" key="12">
    <source>
        <dbReference type="ARBA" id="ARBA00023170"/>
    </source>
</evidence>
<dbReference type="InterPro" id="IPR000719">
    <property type="entry name" value="Prot_kinase_dom"/>
</dbReference>
<keyword evidence="10" id="KW-0157">Chromophore</keyword>
<dbReference type="FunFam" id="1.10.510.10:FF:000476">
    <property type="entry name" value="PAS domain-containing protein tyrosine kinase family protein"/>
    <property type="match status" value="1"/>
</dbReference>
<reference evidence="19" key="3">
    <citation type="submission" date="2022-01" db="UniProtKB">
        <authorList>
            <consortium name="EnsemblPlants"/>
        </authorList>
    </citation>
    <scope>IDENTIFICATION</scope>
    <source>
        <strain evidence="19">subsp. vulgare</strain>
    </source>
</reference>
<dbReference type="EnsemblPlants" id="HORVU.MOREX.r3.3HG0309360.1">
    <property type="protein sequence ID" value="HORVU.MOREX.r3.3HG0309360.1"/>
    <property type="gene ID" value="HORVU.MOREX.r3.3HG0309360"/>
</dbReference>
<feature type="domain" description="PAS" evidence="17">
    <location>
        <begin position="68"/>
        <end position="132"/>
    </location>
</feature>
<dbReference type="Pfam" id="PF00989">
    <property type="entry name" value="PAS"/>
    <property type="match status" value="1"/>
</dbReference>
<dbReference type="PROSITE" id="PS50011">
    <property type="entry name" value="PROTEIN_KINASE_DOM"/>
    <property type="match status" value="1"/>
</dbReference>
<keyword evidence="3" id="KW-0723">Serine/threonine-protein kinase</keyword>
<protein>
    <recommendedName>
        <fullName evidence="2">non-specific serine/threonine protein kinase</fullName>
        <ecNumber evidence="2">2.7.11.1</ecNumber>
    </recommendedName>
</protein>
<evidence type="ECO:0000256" key="13">
    <source>
        <dbReference type="ARBA" id="ARBA00047899"/>
    </source>
</evidence>
<dbReference type="RefSeq" id="XP_044974112.1">
    <property type="nucleotide sequence ID" value="XM_045118177.1"/>
</dbReference>
<dbReference type="GO" id="GO:0005524">
    <property type="term" value="F:ATP binding"/>
    <property type="evidence" value="ECO:0007669"/>
    <property type="project" value="UniProtKB-KW"/>
</dbReference>
<accession>A0A8I6Y5A6</accession>
<dbReference type="KEGG" id="hvg:123442062"/>
<dbReference type="GO" id="GO:0006355">
    <property type="term" value="P:regulation of DNA-templated transcription"/>
    <property type="evidence" value="ECO:0007669"/>
    <property type="project" value="InterPro"/>
</dbReference>
<dbReference type="Proteomes" id="UP000011116">
    <property type="component" value="Chromosome 3H"/>
</dbReference>
<comment type="catalytic activity">
    <reaction evidence="14">
        <text>L-seryl-[protein] + ATP = O-phospho-L-seryl-[protein] + ADP + H(+)</text>
        <dbReference type="Rhea" id="RHEA:17989"/>
        <dbReference type="Rhea" id="RHEA-COMP:9863"/>
        <dbReference type="Rhea" id="RHEA-COMP:11604"/>
        <dbReference type="ChEBI" id="CHEBI:15378"/>
        <dbReference type="ChEBI" id="CHEBI:29999"/>
        <dbReference type="ChEBI" id="CHEBI:30616"/>
        <dbReference type="ChEBI" id="CHEBI:83421"/>
        <dbReference type="ChEBI" id="CHEBI:456216"/>
        <dbReference type="EC" id="2.7.11.1"/>
    </reaction>
</comment>
<name>A0A8I6Y5A6_HORVV</name>
<feature type="region of interest" description="Disordered" evidence="15">
    <location>
        <begin position="693"/>
        <end position="715"/>
    </location>
</feature>
<dbReference type="PROSITE" id="PS00108">
    <property type="entry name" value="PROTEIN_KINASE_ST"/>
    <property type="match status" value="1"/>
</dbReference>
<evidence type="ECO:0000259" key="17">
    <source>
        <dbReference type="PROSITE" id="PS50112"/>
    </source>
</evidence>
<dbReference type="InterPro" id="IPR000014">
    <property type="entry name" value="PAS"/>
</dbReference>
<dbReference type="PROSITE" id="PS50112">
    <property type="entry name" value="PAS"/>
    <property type="match status" value="1"/>
</dbReference>
<sequence length="715" mass="80561">MEADELLKKVRVLEAGQAELKREVGRLMPDRPRGAQSAARRRAFRARLSSSWQVAVRGRLPDRHCHWILQSLGQAVHVIAPDGKFLYWSRYSEHMFGYSASEAIGQDAVELIVHPADYDAAKIVIQKIFRGKCWRGKFPVKNKSGERFFILIHNSPLYDDDGSLVGLIGLSLDVRTLEEIFSPSGSAESYPSTTKSQFHANNRPKSDSLNKGSLHSQQPLRSTTTSKIVTLVTSVTSRVRSRKRTCQNSDKQYGSDCEGQYSGLDLLTELASSEENTRSGDVVHRAFVAEEKSPGKSCKTSSDDSGEGKLGFHKIFNAKAEALLAKKSIWPWKGHAIDGSSGKNNMNSTQLHDKQANDQNHQRVVVLEPFIIPDNQNNEYTWASKYEVSGSWWDYNMNSVSSINSTGSTNSSGIEAVDYEADCLDYEILWEDLVIGEQVGQGCCGTVYHALWHGSDVAAKVFSKQEYSEEMINTFRQEVSLMKKLRHPNIILFMGAVLSQQRLCIVTEFLPRGSLFRLLRTNIGKLDPRRRVNMAIDIARGMSYLHNSIPTVVHRDLKSPNLLVDKNWTVKVADFGLSRLKLETFLTTKTGKGTPQWMAPEVLRSEPSNEKSDVFSYGVVLWELVTQNIPWDTYNTMQVIGAVGFMDHRLEIPRDVDPQWASMIQSCWDSDPQRRPSFQELLERLRELQKQYNVQAQTKRKEAGKVGGSMSVKDS</sequence>
<evidence type="ECO:0000256" key="11">
    <source>
        <dbReference type="ARBA" id="ARBA00023136"/>
    </source>
</evidence>
<dbReference type="SMR" id="A0A8I6Y5A6"/>
<dbReference type="PROSITE" id="PS50113">
    <property type="entry name" value="PAC"/>
    <property type="match status" value="1"/>
</dbReference>
<dbReference type="GO" id="GO:0007165">
    <property type="term" value="P:signal transduction"/>
    <property type="evidence" value="ECO:0000318"/>
    <property type="project" value="GO_Central"/>
</dbReference>
<feature type="compositionally biased region" description="Polar residues" evidence="15">
    <location>
        <begin position="207"/>
        <end position="220"/>
    </location>
</feature>
<evidence type="ECO:0000256" key="3">
    <source>
        <dbReference type="ARBA" id="ARBA00022527"/>
    </source>
</evidence>
<evidence type="ECO:0000256" key="6">
    <source>
        <dbReference type="ARBA" id="ARBA00022679"/>
    </source>
</evidence>
<keyword evidence="7" id="KW-0547">Nucleotide-binding</keyword>
<evidence type="ECO:0000256" key="10">
    <source>
        <dbReference type="ARBA" id="ARBA00022991"/>
    </source>
</evidence>
<dbReference type="PANTHER" id="PTHR44329">
    <property type="entry name" value="SERINE/THREONINE-PROTEIN KINASE TNNI3K-RELATED"/>
    <property type="match status" value="1"/>
</dbReference>
<dbReference type="Gramene" id="HORVU.MOREX.r3.3HG0309360.1">
    <property type="protein sequence ID" value="HORVU.MOREX.r3.3HG0309360.1"/>
    <property type="gene ID" value="HORVU.MOREX.r3.3HG0309360"/>
</dbReference>
<evidence type="ECO:0000256" key="9">
    <source>
        <dbReference type="ARBA" id="ARBA00022840"/>
    </source>
</evidence>
<evidence type="ECO:0000256" key="8">
    <source>
        <dbReference type="ARBA" id="ARBA00022777"/>
    </source>
</evidence>
<dbReference type="GO" id="GO:0009882">
    <property type="term" value="F:blue light photoreceptor activity"/>
    <property type="evidence" value="ECO:0007669"/>
    <property type="project" value="UniProtKB-ARBA"/>
</dbReference>
<reference evidence="20" key="1">
    <citation type="journal article" date="2012" name="Nature">
        <title>A physical, genetic and functional sequence assembly of the barley genome.</title>
        <authorList>
            <consortium name="The International Barley Genome Sequencing Consortium"/>
            <person name="Mayer K.F."/>
            <person name="Waugh R."/>
            <person name="Brown J.W."/>
            <person name="Schulman A."/>
            <person name="Langridge P."/>
            <person name="Platzer M."/>
            <person name="Fincher G.B."/>
            <person name="Muehlbauer G.J."/>
            <person name="Sato K."/>
            <person name="Close T.J."/>
            <person name="Wise R.P."/>
            <person name="Stein N."/>
        </authorList>
    </citation>
    <scope>NUCLEOTIDE SEQUENCE [LARGE SCALE GENOMIC DNA]</scope>
    <source>
        <strain evidence="20">cv. Morex</strain>
    </source>
</reference>
<dbReference type="FunFam" id="3.30.200.20:FF:000329">
    <property type="entry name" value="PAS domain-containing protein tyrosine kinase"/>
    <property type="match status" value="1"/>
</dbReference>
<evidence type="ECO:0000256" key="4">
    <source>
        <dbReference type="ARBA" id="ARBA00022543"/>
    </source>
</evidence>
<organism evidence="19 20">
    <name type="scientific">Hordeum vulgare subsp. vulgare</name>
    <name type="common">Domesticated barley</name>
    <dbReference type="NCBI Taxonomy" id="112509"/>
    <lineage>
        <taxon>Eukaryota</taxon>
        <taxon>Viridiplantae</taxon>
        <taxon>Streptophyta</taxon>
        <taxon>Embryophyta</taxon>
        <taxon>Tracheophyta</taxon>
        <taxon>Spermatophyta</taxon>
        <taxon>Magnoliopsida</taxon>
        <taxon>Liliopsida</taxon>
        <taxon>Poales</taxon>
        <taxon>Poaceae</taxon>
        <taxon>BOP clade</taxon>
        <taxon>Pooideae</taxon>
        <taxon>Triticodae</taxon>
        <taxon>Triticeae</taxon>
        <taxon>Hordeinae</taxon>
        <taxon>Hordeum</taxon>
    </lineage>
</organism>
<dbReference type="OrthoDB" id="339325at2759"/>
<dbReference type="SUPFAM" id="SSF55785">
    <property type="entry name" value="PYP-like sensor domain (PAS domain)"/>
    <property type="match status" value="1"/>
</dbReference>
<keyword evidence="5" id="KW-0716">Sensory transduction</keyword>
<evidence type="ECO:0000259" key="18">
    <source>
        <dbReference type="PROSITE" id="PS50113"/>
    </source>
</evidence>
<gene>
    <name evidence="19" type="primary">LOC123442062</name>
</gene>
<dbReference type="GeneID" id="123442062"/>
<keyword evidence="4" id="KW-0600">Photoreceptor protein</keyword>
<dbReference type="CDD" id="cd13999">
    <property type="entry name" value="STKc_MAP3K-like"/>
    <property type="match status" value="1"/>
</dbReference>
<keyword evidence="8" id="KW-0418">Kinase</keyword>
<dbReference type="Pfam" id="PF07714">
    <property type="entry name" value="PK_Tyr_Ser-Thr"/>
    <property type="match status" value="1"/>
</dbReference>
<keyword evidence="12" id="KW-0675">Receptor</keyword>
<evidence type="ECO:0000313" key="19">
    <source>
        <dbReference type="EnsemblPlants" id="HORVU.MOREX.r3.3HG0309360.1"/>
    </source>
</evidence>
<dbReference type="GO" id="GO:0004674">
    <property type="term" value="F:protein serine/threonine kinase activity"/>
    <property type="evidence" value="ECO:0000318"/>
    <property type="project" value="GO_Central"/>
</dbReference>
<evidence type="ECO:0000259" key="16">
    <source>
        <dbReference type="PROSITE" id="PS50011"/>
    </source>
</evidence>
<feature type="domain" description="Protein kinase" evidence="16">
    <location>
        <begin position="433"/>
        <end position="688"/>
    </location>
</feature>
<evidence type="ECO:0000256" key="7">
    <source>
        <dbReference type="ARBA" id="ARBA00022741"/>
    </source>
</evidence>
<dbReference type="SMART" id="SM00220">
    <property type="entry name" value="S_TKc"/>
    <property type="match status" value="1"/>
</dbReference>
<dbReference type="InterPro" id="IPR013767">
    <property type="entry name" value="PAS_fold"/>
</dbReference>
<feature type="compositionally biased region" description="Polar residues" evidence="15">
    <location>
        <begin position="183"/>
        <end position="200"/>
    </location>
</feature>
<dbReference type="InterPro" id="IPR000700">
    <property type="entry name" value="PAS-assoc_C"/>
</dbReference>
<keyword evidence="20" id="KW-1185">Reference proteome</keyword>
<dbReference type="NCBIfam" id="TIGR00229">
    <property type="entry name" value="sensory_box"/>
    <property type="match status" value="1"/>
</dbReference>
<comment type="subcellular location">
    <subcellularLocation>
        <location evidence="1">Membrane</location>
    </subcellularLocation>
</comment>
<dbReference type="Gene3D" id="3.30.200.20">
    <property type="entry name" value="Phosphorylase Kinase, domain 1"/>
    <property type="match status" value="1"/>
</dbReference>